<name>A0A6B8W1N8_9CORY</name>
<reference evidence="5 6" key="1">
    <citation type="submission" date="2019-11" db="EMBL/GenBank/DDBJ databases">
        <title>Complete genome sequence of Corynebacterium kalinowskii 1959, a novel Corynebacterium species isolated from soil of a small paddock in Vilsendorf, Germany.</title>
        <authorList>
            <person name="Schaffert L."/>
            <person name="Ruwe M."/>
            <person name="Milse J."/>
            <person name="Hanuschka K."/>
            <person name="Ortseifen V."/>
            <person name="Droste J."/>
            <person name="Brandt D."/>
            <person name="Schlueter L."/>
            <person name="Kutter Y."/>
            <person name="Vinke S."/>
            <person name="Viehoefer P."/>
            <person name="Jacob L."/>
            <person name="Luebke N.-C."/>
            <person name="Schulte-Berndt E."/>
            <person name="Hain C."/>
            <person name="Linder M."/>
            <person name="Schmidt P."/>
            <person name="Wollenschlaeger L."/>
            <person name="Luttermann T."/>
            <person name="Thieme E."/>
            <person name="Hassa J."/>
            <person name="Haak M."/>
            <person name="Wittchen M."/>
            <person name="Mentz A."/>
            <person name="Persicke M."/>
            <person name="Busche T."/>
            <person name="Ruckert C."/>
        </authorList>
    </citation>
    <scope>NUCLEOTIDE SEQUENCE [LARGE SCALE GENOMIC DNA]</scope>
    <source>
        <strain evidence="5 6">2039</strain>
    </source>
</reference>
<evidence type="ECO:0000259" key="4">
    <source>
        <dbReference type="Pfam" id="PF08241"/>
    </source>
</evidence>
<dbReference type="Proteomes" id="UP000424462">
    <property type="component" value="Chromosome"/>
</dbReference>
<dbReference type="GO" id="GO:0032259">
    <property type="term" value="P:methylation"/>
    <property type="evidence" value="ECO:0007669"/>
    <property type="project" value="UniProtKB-KW"/>
</dbReference>
<dbReference type="PANTHER" id="PTHR44942:SF4">
    <property type="entry name" value="METHYLTRANSFERASE TYPE 11 DOMAIN-CONTAINING PROTEIN"/>
    <property type="match status" value="1"/>
</dbReference>
<feature type="domain" description="Methyltransferase type 11" evidence="4">
    <location>
        <begin position="44"/>
        <end position="132"/>
    </location>
</feature>
<dbReference type="Pfam" id="PF08241">
    <property type="entry name" value="Methyltransf_11"/>
    <property type="match status" value="1"/>
</dbReference>
<protein>
    <recommendedName>
        <fullName evidence="4">Methyltransferase type 11 domain-containing protein</fullName>
    </recommendedName>
</protein>
<evidence type="ECO:0000313" key="5">
    <source>
        <dbReference type="EMBL" id="QGU07434.1"/>
    </source>
</evidence>
<sequence>MNTSPKFRDHFTGVAADYAQHRPTYPGELLEKLVELSPDTRHALDVGCGNGQLSLLLAEHFDRVIATDASAAQIAAAMPHPRIIYRVRPAEDSGLEDGSVSLVTVAQAAHWFDLAPFYREVRRVGAPDALIALISYGRMRIDGPANPAVQHFYGPELAAYWPAERAHVENGYADLDFPFSELRQPAFEITREWDAGQFLAYTDTWSATTAMRTALGDAEVRRRQQPLREAWEGIHKVRWPITLRVGKIHPG</sequence>
<evidence type="ECO:0000256" key="3">
    <source>
        <dbReference type="ARBA" id="ARBA00022679"/>
    </source>
</evidence>
<dbReference type="CDD" id="cd02440">
    <property type="entry name" value="AdoMet_MTases"/>
    <property type="match status" value="1"/>
</dbReference>
<keyword evidence="2" id="KW-0489">Methyltransferase</keyword>
<dbReference type="InterPro" id="IPR013216">
    <property type="entry name" value="Methyltransf_11"/>
</dbReference>
<keyword evidence="3" id="KW-0808">Transferase</keyword>
<dbReference type="InterPro" id="IPR051052">
    <property type="entry name" value="Diverse_substrate_MTase"/>
</dbReference>
<dbReference type="KEGG" id="cok:COCCU_07505"/>
<evidence type="ECO:0000313" key="6">
    <source>
        <dbReference type="Proteomes" id="UP000424462"/>
    </source>
</evidence>
<organism evidence="5 6">
    <name type="scientific">Corynebacterium occultum</name>
    <dbReference type="NCBI Taxonomy" id="2675219"/>
    <lineage>
        <taxon>Bacteria</taxon>
        <taxon>Bacillati</taxon>
        <taxon>Actinomycetota</taxon>
        <taxon>Actinomycetes</taxon>
        <taxon>Mycobacteriales</taxon>
        <taxon>Corynebacteriaceae</taxon>
        <taxon>Corynebacterium</taxon>
    </lineage>
</organism>
<dbReference type="Gene3D" id="3.40.50.150">
    <property type="entry name" value="Vaccinia Virus protein VP39"/>
    <property type="match status" value="1"/>
</dbReference>
<accession>A0A6B8W1N8</accession>
<comment type="similarity">
    <text evidence="1">Belongs to the methyltransferase superfamily.</text>
</comment>
<evidence type="ECO:0000256" key="2">
    <source>
        <dbReference type="ARBA" id="ARBA00022603"/>
    </source>
</evidence>
<proteinExistence type="inferred from homology"/>
<evidence type="ECO:0000256" key="1">
    <source>
        <dbReference type="ARBA" id="ARBA00008361"/>
    </source>
</evidence>
<dbReference type="EMBL" id="CP046455">
    <property type="protein sequence ID" value="QGU07434.1"/>
    <property type="molecule type" value="Genomic_DNA"/>
</dbReference>
<keyword evidence="6" id="KW-1185">Reference proteome</keyword>
<dbReference type="RefSeq" id="WP_156230929.1">
    <property type="nucleotide sequence ID" value="NZ_CP046455.1"/>
</dbReference>
<dbReference type="GO" id="GO:0008757">
    <property type="term" value="F:S-adenosylmethionine-dependent methyltransferase activity"/>
    <property type="evidence" value="ECO:0007669"/>
    <property type="project" value="InterPro"/>
</dbReference>
<gene>
    <name evidence="5" type="ORF">COCCU_07505</name>
</gene>
<dbReference type="InterPro" id="IPR029063">
    <property type="entry name" value="SAM-dependent_MTases_sf"/>
</dbReference>
<dbReference type="PANTHER" id="PTHR44942">
    <property type="entry name" value="METHYLTRANSF_11 DOMAIN-CONTAINING PROTEIN"/>
    <property type="match status" value="1"/>
</dbReference>
<dbReference type="SUPFAM" id="SSF53335">
    <property type="entry name" value="S-adenosyl-L-methionine-dependent methyltransferases"/>
    <property type="match status" value="1"/>
</dbReference>
<dbReference type="AlphaFoldDB" id="A0A6B8W1N8"/>